<gene>
    <name evidence="3" type="ORF">ACETRX_34465</name>
</gene>
<dbReference type="Gene3D" id="3.40.50.10140">
    <property type="entry name" value="Toll/interleukin-1 receptor homology (TIR) domain"/>
    <property type="match status" value="1"/>
</dbReference>
<dbReference type="Proteomes" id="UP001595190">
    <property type="component" value="Unassembled WGS sequence"/>
</dbReference>
<accession>A0ABV6ZRE8</accession>
<organism evidence="3 4">
    <name type="scientific">Labrys neptuniae</name>
    <dbReference type="NCBI Taxonomy" id="376174"/>
    <lineage>
        <taxon>Bacteria</taxon>
        <taxon>Pseudomonadati</taxon>
        <taxon>Pseudomonadota</taxon>
        <taxon>Alphaproteobacteria</taxon>
        <taxon>Hyphomicrobiales</taxon>
        <taxon>Xanthobacteraceae</taxon>
        <taxon>Labrys</taxon>
    </lineage>
</organism>
<protein>
    <submittedName>
        <fullName evidence="3">Toll/interleukin-1 receptor domain-containing protein</fullName>
    </submittedName>
</protein>
<dbReference type="InterPro" id="IPR000157">
    <property type="entry name" value="TIR_dom"/>
</dbReference>
<dbReference type="InterPro" id="IPR035897">
    <property type="entry name" value="Toll_tir_struct_dom_sf"/>
</dbReference>
<name>A0ABV6ZRE8_9HYPH</name>
<dbReference type="PROSITE" id="PS50104">
    <property type="entry name" value="TIR"/>
    <property type="match status" value="1"/>
</dbReference>
<feature type="domain" description="TIR" evidence="2">
    <location>
        <begin position="1"/>
        <end position="124"/>
    </location>
</feature>
<sequence>MTDFFISYTSADKTWAEWIAFTLEEKGYKTIVQAWDFRPGSNFVLEMQKAATEADRTIMVLSPDYLKSQFATPEWAAAFTRDPKSLGRKLVPVMVRDCQPPGLLSPIVHISLIGLDEDEAQAQLLKGVNAERSKPTNRPSFPGAKALQSHASFPGPAAPSSGGSQSPYLPKVKRAATDVERRRFGRQTFDTIKRHFETALNELQRQDAVLECDFQAITATEFTAEVFLNGKSVCRCKIWQGGTLAADGISFAEGHWFHGNGGTNEILSISDGQGDLRLSSLMGGITGRQLKQYDLKNLNPEQAADYLWRRFVEPLER</sequence>
<evidence type="ECO:0000259" key="2">
    <source>
        <dbReference type="PROSITE" id="PS50104"/>
    </source>
</evidence>
<evidence type="ECO:0000313" key="4">
    <source>
        <dbReference type="Proteomes" id="UP001595190"/>
    </source>
</evidence>
<evidence type="ECO:0000313" key="3">
    <source>
        <dbReference type="EMBL" id="MFC2254761.1"/>
    </source>
</evidence>
<dbReference type="SMART" id="SM00255">
    <property type="entry name" value="TIR"/>
    <property type="match status" value="1"/>
</dbReference>
<feature type="region of interest" description="Disordered" evidence="1">
    <location>
        <begin position="128"/>
        <end position="170"/>
    </location>
</feature>
<dbReference type="SUPFAM" id="SSF52200">
    <property type="entry name" value="Toll/Interleukin receptor TIR domain"/>
    <property type="match status" value="1"/>
</dbReference>
<reference evidence="3 4" key="1">
    <citation type="submission" date="2024-09" db="EMBL/GenBank/DDBJ databases">
        <title>Description of Labrys sedimenti sp. nov., isolated from a diclofenac-degrading enrichment culture, and genome-based reclassification of Labrys portucalensis as a later heterotypic synonym of Labrys neptuniae.</title>
        <authorList>
            <person name="Tancsics A."/>
            <person name="Csepanyi A."/>
        </authorList>
    </citation>
    <scope>NUCLEOTIDE SEQUENCE [LARGE SCALE GENOMIC DNA]</scope>
    <source>
        <strain evidence="3 4">LMG 23412</strain>
    </source>
</reference>
<dbReference type="EMBL" id="JBHGPK010000043">
    <property type="protein sequence ID" value="MFC2254761.1"/>
    <property type="molecule type" value="Genomic_DNA"/>
</dbReference>
<evidence type="ECO:0000256" key="1">
    <source>
        <dbReference type="SAM" id="MobiDB-lite"/>
    </source>
</evidence>
<comment type="caution">
    <text evidence="3">The sequence shown here is derived from an EMBL/GenBank/DDBJ whole genome shotgun (WGS) entry which is preliminary data.</text>
</comment>
<keyword evidence="3" id="KW-0675">Receptor</keyword>
<feature type="compositionally biased region" description="Low complexity" evidence="1">
    <location>
        <begin position="149"/>
        <end position="167"/>
    </location>
</feature>
<dbReference type="Pfam" id="PF13676">
    <property type="entry name" value="TIR_2"/>
    <property type="match status" value="1"/>
</dbReference>
<proteinExistence type="predicted"/>
<dbReference type="RefSeq" id="WP_394315383.1">
    <property type="nucleotide sequence ID" value="NZ_JBHGPK010000043.1"/>
</dbReference>